<sequence length="169" mass="18885">MSAQGAFHRLLSFFAHRSPHPNTSTITFMDSLRGDLSIGLNFPVAVFLATIRHLVFRNTGFWSLTIYVPTVRTSRKLLGGPSACRALDEMAQLDAVGLWMLAAEKDGKVKGEEVRLFQKGEIMERIAERRRGMDNVLPFWRGGPLIASAHSWAVKKAFGVEVYDGHKRA</sequence>
<dbReference type="AlphaFoldDB" id="A0A4S9BK35"/>
<dbReference type="EMBL" id="QZAR01000020">
    <property type="protein sequence ID" value="THW93871.1"/>
    <property type="molecule type" value="Genomic_DNA"/>
</dbReference>
<organism evidence="1 2">
    <name type="scientific">Aureobasidium pullulans</name>
    <name type="common">Black yeast</name>
    <name type="synonym">Pullularia pullulans</name>
    <dbReference type="NCBI Taxonomy" id="5580"/>
    <lineage>
        <taxon>Eukaryota</taxon>
        <taxon>Fungi</taxon>
        <taxon>Dikarya</taxon>
        <taxon>Ascomycota</taxon>
        <taxon>Pezizomycotina</taxon>
        <taxon>Dothideomycetes</taxon>
        <taxon>Dothideomycetidae</taxon>
        <taxon>Dothideales</taxon>
        <taxon>Saccotheciaceae</taxon>
        <taxon>Aureobasidium</taxon>
    </lineage>
</organism>
<gene>
    <name evidence="1" type="ORF">D6D15_02123</name>
</gene>
<evidence type="ECO:0000313" key="1">
    <source>
        <dbReference type="EMBL" id="THW93871.1"/>
    </source>
</evidence>
<proteinExistence type="predicted"/>
<comment type="caution">
    <text evidence="1">The sequence shown here is derived from an EMBL/GenBank/DDBJ whole genome shotgun (WGS) entry which is preliminary data.</text>
</comment>
<evidence type="ECO:0000313" key="2">
    <source>
        <dbReference type="Proteomes" id="UP000304928"/>
    </source>
</evidence>
<dbReference type="Proteomes" id="UP000304928">
    <property type="component" value="Unassembled WGS sequence"/>
</dbReference>
<accession>A0A4S9BK35</accession>
<protein>
    <submittedName>
        <fullName evidence="1">Uncharacterized protein</fullName>
    </submittedName>
</protein>
<reference evidence="1 2" key="1">
    <citation type="submission" date="2018-10" db="EMBL/GenBank/DDBJ databases">
        <title>Fifty Aureobasidium pullulans genomes reveal a recombining polyextremotolerant generalist.</title>
        <authorList>
            <person name="Gostincar C."/>
            <person name="Turk M."/>
            <person name="Zajc J."/>
            <person name="Gunde-Cimerman N."/>
        </authorList>
    </citation>
    <scope>NUCLEOTIDE SEQUENCE [LARGE SCALE GENOMIC DNA]</scope>
    <source>
        <strain evidence="1 2">EXF-10507</strain>
    </source>
</reference>
<name>A0A4S9BK35_AURPU</name>